<feature type="domain" description="DRBM" evidence="5">
    <location>
        <begin position="429"/>
        <end position="480"/>
    </location>
</feature>
<dbReference type="InterPro" id="IPR014720">
    <property type="entry name" value="dsRBD_dom"/>
</dbReference>
<feature type="region of interest" description="Disordered" evidence="4">
    <location>
        <begin position="102"/>
        <end position="121"/>
    </location>
</feature>
<sequence>MYKTKVQELCQKRSWNLPDYETTRDGPDHNPRFTAAVTVNGIRYETPSPCRNSKEAQNNAAMLAFEHLSSQQPSVINPSPPPFPPKPRLMLRPKPKPNNIPITGTPTLPGLDSFPQPTLFPGLSSFPQHPSLFAHSAASSAPSPHCTPGINNILPTSKVLPQKLEGGCQISQITGPVTAARDTVTTADRKSMAHLYKNQLQNYAQKQNLPLPVYTSEWEGPPHAMRFKCKVTIDGQTYECPTAFSKLKDAEHAAAEVALLSLLSGGFQEDNSVLYKNLLQELVQKEGFSLPAYNTERFGEAHIPIFISHVEVEGEVFTGQKAKTKKQAEISAAKVAYTTLKERSGEAHIPTFISHVEVEGEVFTGQEAKTKKQAEISAVKVAYSTLKERSSEAHIPTFISHVEVEGEVFTGQEAKIKKQAEISATNVAYTTLKERSGEAHIPTFISHVEVEGEVFTGQEAKTKKQAEISAAKVAYTTLKERKGKSEQSSLLPLLDHPQKAPEPESLPDCSDSTVQTEFQHHANPNYPVIPGVISSSQPNKSKEKQCVKVCCNSLTKKIKEKKRRVCANPCTAIPSPEPVVTKKKGSSSASGCANGSMKDSFSSVVKAAAATPSLSDSKNVASNTNNMPSTASSSPGPRKRMVVYSRETNMEVEGGGTLMPISDDKWAAYEYSH</sequence>
<reference evidence="6" key="1">
    <citation type="journal article" date="2016" name="Nat. Genet.">
        <title>The genome sequences of Arachis duranensis and Arachis ipaensis, the diploid ancestors of cultivated peanut.</title>
        <authorList>
            <person name="Bertioli D.J."/>
            <person name="Cannon S.B."/>
            <person name="Froenicke L."/>
            <person name="Huang G."/>
            <person name="Farmer A.D."/>
            <person name="Cannon E.K."/>
            <person name="Liu X."/>
            <person name="Gao D."/>
            <person name="Clevenger J."/>
            <person name="Dash S."/>
            <person name="Ren L."/>
            <person name="Moretzsohn M.C."/>
            <person name="Shirasawa K."/>
            <person name="Huang W."/>
            <person name="Vidigal B."/>
            <person name="Abernathy B."/>
            <person name="Chu Y."/>
            <person name="Niederhuth C.E."/>
            <person name="Umale P."/>
            <person name="Araujo A.C."/>
            <person name="Kozik A."/>
            <person name="Kim K.D."/>
            <person name="Burow M.D."/>
            <person name="Varshney R.K."/>
            <person name="Wang X."/>
            <person name="Zhang X."/>
            <person name="Barkley N."/>
            <person name="Guimaraes P.M."/>
            <person name="Isobe S."/>
            <person name="Guo B."/>
            <person name="Liao B."/>
            <person name="Stalker H.T."/>
            <person name="Schmitz R.J."/>
            <person name="Scheffler B.E."/>
            <person name="Leal-Bertioli S.C."/>
            <person name="Xun X."/>
            <person name="Jackson S.A."/>
            <person name="Michelmore R."/>
            <person name="Ozias-Akins P."/>
        </authorList>
    </citation>
    <scope>NUCLEOTIDE SEQUENCE [LARGE SCALE GENOMIC DNA]</scope>
    <source>
        <strain evidence="6">cv. V14167</strain>
    </source>
</reference>
<reference evidence="7" key="2">
    <citation type="submission" date="2025-08" db="UniProtKB">
        <authorList>
            <consortium name="RefSeq"/>
        </authorList>
    </citation>
    <scope>IDENTIFICATION</scope>
    <source>
        <tissue evidence="7">Whole plant</tissue>
    </source>
</reference>
<dbReference type="KEGG" id="adu:107471945"/>
<dbReference type="GeneID" id="107471945"/>
<dbReference type="PANTHER" id="PTHR46031:SF16">
    <property type="entry name" value="DOUBLE-STRANDED RNA-BINDING PROTEIN 4"/>
    <property type="match status" value="1"/>
</dbReference>
<organism evidence="6 7">
    <name type="scientific">Arachis duranensis</name>
    <name type="common">Wild peanut</name>
    <dbReference type="NCBI Taxonomy" id="130453"/>
    <lineage>
        <taxon>Eukaryota</taxon>
        <taxon>Viridiplantae</taxon>
        <taxon>Streptophyta</taxon>
        <taxon>Embryophyta</taxon>
        <taxon>Tracheophyta</taxon>
        <taxon>Spermatophyta</taxon>
        <taxon>Magnoliopsida</taxon>
        <taxon>eudicotyledons</taxon>
        <taxon>Gunneridae</taxon>
        <taxon>Pentapetalae</taxon>
        <taxon>rosids</taxon>
        <taxon>fabids</taxon>
        <taxon>Fabales</taxon>
        <taxon>Fabaceae</taxon>
        <taxon>Papilionoideae</taxon>
        <taxon>50 kb inversion clade</taxon>
        <taxon>dalbergioids sensu lato</taxon>
        <taxon>Dalbergieae</taxon>
        <taxon>Pterocarpus clade</taxon>
        <taxon>Arachis</taxon>
    </lineage>
</organism>
<keyword evidence="2 3" id="KW-0694">RNA-binding</keyword>
<dbReference type="SUPFAM" id="SSF54768">
    <property type="entry name" value="dsRNA-binding domain-like"/>
    <property type="match status" value="5"/>
</dbReference>
<dbReference type="GO" id="GO:0003725">
    <property type="term" value="F:double-stranded RNA binding"/>
    <property type="evidence" value="ECO:0007669"/>
    <property type="project" value="InterPro"/>
</dbReference>
<feature type="domain" description="DRBM" evidence="5">
    <location>
        <begin position="340"/>
        <end position="388"/>
    </location>
</feature>
<name>A0A6P4BZV5_ARADU</name>
<dbReference type="RefSeq" id="XP_015946980.1">
    <property type="nucleotide sequence ID" value="XM_016091494.3"/>
</dbReference>
<gene>
    <name evidence="7" type="primary">LOC107471945</name>
</gene>
<evidence type="ECO:0000259" key="5">
    <source>
        <dbReference type="PROSITE" id="PS50137"/>
    </source>
</evidence>
<protein>
    <submittedName>
        <fullName evidence="7">Double-stranded RNA-binding protein 1 isoform X1</fullName>
    </submittedName>
</protein>
<feature type="domain" description="DRBM" evidence="5">
    <location>
        <begin position="195"/>
        <end position="264"/>
    </location>
</feature>
<dbReference type="Proteomes" id="UP000515211">
    <property type="component" value="Chromosome 10"/>
</dbReference>
<evidence type="ECO:0000256" key="4">
    <source>
        <dbReference type="SAM" id="MobiDB-lite"/>
    </source>
</evidence>
<feature type="region of interest" description="Disordered" evidence="4">
    <location>
        <begin position="576"/>
        <end position="597"/>
    </location>
</feature>
<feature type="compositionally biased region" description="Low complexity" evidence="4">
    <location>
        <begin position="586"/>
        <end position="596"/>
    </location>
</feature>
<keyword evidence="1" id="KW-0677">Repeat</keyword>
<evidence type="ECO:0000256" key="2">
    <source>
        <dbReference type="ARBA" id="ARBA00022884"/>
    </source>
</evidence>
<evidence type="ECO:0000313" key="7">
    <source>
        <dbReference type="RefSeq" id="XP_015946980.1"/>
    </source>
</evidence>
<keyword evidence="6" id="KW-1185">Reference proteome</keyword>
<dbReference type="CDD" id="cd19907">
    <property type="entry name" value="DSRM_AtDRB-like_rpt1"/>
    <property type="match status" value="1"/>
</dbReference>
<feature type="domain" description="DRBM" evidence="5">
    <location>
        <begin position="1"/>
        <end position="70"/>
    </location>
</feature>
<dbReference type="PANTHER" id="PTHR46031">
    <property type="match status" value="1"/>
</dbReference>
<dbReference type="AlphaFoldDB" id="A0A6P4BZV5"/>
<dbReference type="PROSITE" id="PS50137">
    <property type="entry name" value="DS_RBD"/>
    <property type="match status" value="5"/>
</dbReference>
<dbReference type="SMART" id="SM00358">
    <property type="entry name" value="DSRM"/>
    <property type="match status" value="4"/>
</dbReference>
<feature type="compositionally biased region" description="Polar residues" evidence="4">
    <location>
        <begin position="612"/>
        <end position="635"/>
    </location>
</feature>
<proteinExistence type="predicted"/>
<evidence type="ECO:0000256" key="1">
    <source>
        <dbReference type="ARBA" id="ARBA00022737"/>
    </source>
</evidence>
<dbReference type="Pfam" id="PF00035">
    <property type="entry name" value="dsrm"/>
    <property type="match status" value="5"/>
</dbReference>
<feature type="domain" description="DRBM" evidence="5">
    <location>
        <begin position="274"/>
        <end position="342"/>
    </location>
</feature>
<evidence type="ECO:0000313" key="6">
    <source>
        <dbReference type="Proteomes" id="UP000515211"/>
    </source>
</evidence>
<dbReference type="InterPro" id="IPR044450">
    <property type="entry name" value="AtDRB-like_DSRM_1"/>
</dbReference>
<accession>A0A6P4BZV5</accession>
<dbReference type="OrthoDB" id="5988181at2759"/>
<dbReference type="Gene3D" id="3.30.160.20">
    <property type="match status" value="6"/>
</dbReference>
<feature type="region of interest" description="Disordered" evidence="4">
    <location>
        <begin position="612"/>
        <end position="639"/>
    </location>
</feature>
<evidence type="ECO:0000256" key="3">
    <source>
        <dbReference type="PROSITE-ProRule" id="PRU00266"/>
    </source>
</evidence>
<dbReference type="CDD" id="cd00048">
    <property type="entry name" value="DSRM_SF"/>
    <property type="match status" value="1"/>
</dbReference>
<feature type="region of interest" description="Disordered" evidence="4">
    <location>
        <begin position="484"/>
        <end position="511"/>
    </location>
</feature>